<name>A0A5N6LZ91_9ASTR</name>
<evidence type="ECO:0000313" key="1">
    <source>
        <dbReference type="EMBL" id="KAD3066945.1"/>
    </source>
</evidence>
<dbReference type="GO" id="GO:0005634">
    <property type="term" value="C:nucleus"/>
    <property type="evidence" value="ECO:0007669"/>
    <property type="project" value="InterPro"/>
</dbReference>
<dbReference type="GO" id="GO:0006355">
    <property type="term" value="P:regulation of DNA-templated transcription"/>
    <property type="evidence" value="ECO:0007669"/>
    <property type="project" value="InterPro"/>
</dbReference>
<evidence type="ECO:0000313" key="2">
    <source>
        <dbReference type="Proteomes" id="UP000326396"/>
    </source>
</evidence>
<gene>
    <name evidence="1" type="ORF">E3N88_34825</name>
</gene>
<reference evidence="1 2" key="1">
    <citation type="submission" date="2019-05" db="EMBL/GenBank/DDBJ databases">
        <title>Mikania micrantha, genome provides insights into the molecular mechanism of rapid growth.</title>
        <authorList>
            <person name="Liu B."/>
        </authorList>
    </citation>
    <scope>NUCLEOTIDE SEQUENCE [LARGE SCALE GENOMIC DNA]</scope>
    <source>
        <strain evidence="1">NLD-2019</strain>
        <tissue evidence="1">Leaf</tissue>
    </source>
</reference>
<keyword evidence="2" id="KW-1185">Reference proteome</keyword>
<proteinExistence type="predicted"/>
<protein>
    <submittedName>
        <fullName evidence="1">Uncharacterized protein</fullName>
    </submittedName>
</protein>
<dbReference type="EMBL" id="SZYD01000017">
    <property type="protein sequence ID" value="KAD3066945.1"/>
    <property type="molecule type" value="Genomic_DNA"/>
</dbReference>
<sequence length="108" mass="12231">MVGPENDNKESSMRSCCKYLSSKVQESRKKGDASLCMTSQFIIRLNKHMEAVNNSFTIGMKFKMEFEGEVPPERRVSDFGLAKLLEDEESHITTIVAGTFEYLGKVRS</sequence>
<dbReference type="AlphaFoldDB" id="A0A5N6LZ91"/>
<accession>A0A5N6LZ91</accession>
<dbReference type="GO" id="GO:0003677">
    <property type="term" value="F:DNA binding"/>
    <property type="evidence" value="ECO:0007669"/>
    <property type="project" value="InterPro"/>
</dbReference>
<comment type="caution">
    <text evidence="1">The sequence shown here is derived from an EMBL/GenBank/DDBJ whole genome shotgun (WGS) entry which is preliminary data.</text>
</comment>
<organism evidence="1 2">
    <name type="scientific">Mikania micrantha</name>
    <name type="common">bitter vine</name>
    <dbReference type="NCBI Taxonomy" id="192012"/>
    <lineage>
        <taxon>Eukaryota</taxon>
        <taxon>Viridiplantae</taxon>
        <taxon>Streptophyta</taxon>
        <taxon>Embryophyta</taxon>
        <taxon>Tracheophyta</taxon>
        <taxon>Spermatophyta</taxon>
        <taxon>Magnoliopsida</taxon>
        <taxon>eudicotyledons</taxon>
        <taxon>Gunneridae</taxon>
        <taxon>Pentapetalae</taxon>
        <taxon>asterids</taxon>
        <taxon>campanulids</taxon>
        <taxon>Asterales</taxon>
        <taxon>Asteraceae</taxon>
        <taxon>Asteroideae</taxon>
        <taxon>Heliantheae alliance</taxon>
        <taxon>Eupatorieae</taxon>
        <taxon>Mikania</taxon>
    </lineage>
</organism>
<dbReference type="OrthoDB" id="1722972at2759"/>
<dbReference type="GO" id="GO:0009725">
    <property type="term" value="P:response to hormone"/>
    <property type="evidence" value="ECO:0007669"/>
    <property type="project" value="InterPro"/>
</dbReference>
<dbReference type="Proteomes" id="UP000326396">
    <property type="component" value="Linkage Group LG7"/>
</dbReference>